<dbReference type="PANTHER" id="PTHR43692:SF1">
    <property type="entry name" value="UDP-N-ACETYLMURAMOYLALANINE--D-GLUTAMATE LIGASE"/>
    <property type="match status" value="1"/>
</dbReference>
<dbReference type="Gene3D" id="3.40.50.720">
    <property type="entry name" value="NAD(P)-binding Rossmann-like Domain"/>
    <property type="match status" value="1"/>
</dbReference>
<dbReference type="Gene3D" id="3.40.1190.10">
    <property type="entry name" value="Mur-like, catalytic domain"/>
    <property type="match status" value="1"/>
</dbReference>
<gene>
    <name evidence="17" type="primary">murD</name>
    <name evidence="21" type="ORF">D2962_06715</name>
</gene>
<dbReference type="Gene3D" id="3.90.190.20">
    <property type="entry name" value="Mur ligase, C-terminal domain"/>
    <property type="match status" value="1"/>
</dbReference>
<dbReference type="AlphaFoldDB" id="A0A3G2R4Q2"/>
<evidence type="ECO:0000256" key="7">
    <source>
        <dbReference type="ARBA" id="ARBA00022490"/>
    </source>
</evidence>
<evidence type="ECO:0000313" key="21">
    <source>
        <dbReference type="EMBL" id="AYO30351.1"/>
    </source>
</evidence>
<comment type="pathway">
    <text evidence="3 17 18">Cell wall biogenesis; peptidoglycan biosynthesis.</text>
</comment>
<dbReference type="GO" id="GO:0005524">
    <property type="term" value="F:ATP binding"/>
    <property type="evidence" value="ECO:0007669"/>
    <property type="project" value="UniProtKB-UniRule"/>
</dbReference>
<evidence type="ECO:0000256" key="15">
    <source>
        <dbReference type="ARBA" id="ARBA00032324"/>
    </source>
</evidence>
<dbReference type="GO" id="GO:0009252">
    <property type="term" value="P:peptidoglycan biosynthetic process"/>
    <property type="evidence" value="ECO:0007669"/>
    <property type="project" value="UniProtKB-UniRule"/>
</dbReference>
<dbReference type="Pfam" id="PF02875">
    <property type="entry name" value="Mur_ligase_C"/>
    <property type="match status" value="1"/>
</dbReference>
<dbReference type="Pfam" id="PF21799">
    <property type="entry name" value="MurD-like_N"/>
    <property type="match status" value="1"/>
</dbReference>
<keyword evidence="11 17" id="KW-0133">Cell shape</keyword>
<keyword evidence="17 18" id="KW-0131">Cell cycle</keyword>
<comment type="catalytic activity">
    <reaction evidence="16 17 18">
        <text>UDP-N-acetyl-alpha-D-muramoyl-L-alanine + D-glutamate + ATP = UDP-N-acetyl-alpha-D-muramoyl-L-alanyl-D-glutamate + ADP + phosphate + H(+)</text>
        <dbReference type="Rhea" id="RHEA:16429"/>
        <dbReference type="ChEBI" id="CHEBI:15378"/>
        <dbReference type="ChEBI" id="CHEBI:29986"/>
        <dbReference type="ChEBI" id="CHEBI:30616"/>
        <dbReference type="ChEBI" id="CHEBI:43474"/>
        <dbReference type="ChEBI" id="CHEBI:83898"/>
        <dbReference type="ChEBI" id="CHEBI:83900"/>
        <dbReference type="ChEBI" id="CHEBI:456216"/>
        <dbReference type="EC" id="6.3.2.9"/>
    </reaction>
</comment>
<keyword evidence="9 17" id="KW-0547">Nucleotide-binding</keyword>
<feature type="domain" description="Mur ligase central" evidence="20">
    <location>
        <begin position="112"/>
        <end position="290"/>
    </location>
</feature>
<dbReference type="GO" id="GO:0051301">
    <property type="term" value="P:cell division"/>
    <property type="evidence" value="ECO:0007669"/>
    <property type="project" value="UniProtKB-KW"/>
</dbReference>
<evidence type="ECO:0000256" key="10">
    <source>
        <dbReference type="ARBA" id="ARBA00022840"/>
    </source>
</evidence>
<evidence type="ECO:0000259" key="20">
    <source>
        <dbReference type="Pfam" id="PF08245"/>
    </source>
</evidence>
<reference evidence="21 22" key="1">
    <citation type="submission" date="2018-10" db="EMBL/GenBank/DDBJ databases">
        <authorList>
            <person name="Zhang X."/>
        </authorList>
    </citation>
    <scope>NUCLEOTIDE SEQUENCE [LARGE SCALE GENOMIC DNA]</scope>
    <source>
        <strain evidence="21 22">SK-G1</strain>
    </source>
</reference>
<dbReference type="PANTHER" id="PTHR43692">
    <property type="entry name" value="UDP-N-ACETYLMURAMOYLALANINE--D-GLUTAMATE LIGASE"/>
    <property type="match status" value="1"/>
</dbReference>
<accession>A0A3G2R4Q2</accession>
<organism evidence="21 22">
    <name type="scientific">Biomaibacter acetigenes</name>
    <dbReference type="NCBI Taxonomy" id="2316383"/>
    <lineage>
        <taxon>Bacteria</taxon>
        <taxon>Bacillati</taxon>
        <taxon>Bacillota</taxon>
        <taxon>Clostridia</taxon>
        <taxon>Thermosediminibacterales</taxon>
        <taxon>Tepidanaerobacteraceae</taxon>
        <taxon>Biomaibacter</taxon>
    </lineage>
</organism>
<dbReference type="GO" id="GO:0008764">
    <property type="term" value="F:UDP-N-acetylmuramoylalanine-D-glutamate ligase activity"/>
    <property type="evidence" value="ECO:0007669"/>
    <property type="project" value="UniProtKB-UniRule"/>
</dbReference>
<keyword evidence="8 17" id="KW-0436">Ligase</keyword>
<sequence>MDVRGKNVLIIGLARSGIAAAIELKKMGAKVTGNDAKPREDLKDIGPLESLGINLVCGGHPLKLLEDCDLVVVSPGVPNDLAILEEARKRDISVISELELGYWFAKATIIAVTGTNGKTTTTTLIGEILKNDGRNIAVAGNIGIPLVREIDEYGQKDYLVVEVSSFQLENIVHFKPKISVILNITEDHLNRHKTFENYIEAKARVMENQDEGDYTVLNFDDPIVSSLAKRAKSKVVFFSRQKELERGIFVKNGVIVIKENGNMYPILKTKELGIKGSHNLENALAAVSVAWITRVNLNNLAETLKDFHGVEHRLEFVATIDGVKYINDSKGTNPDAAQKAIEAVEEPIVLIAGGYDKKSDFTGFVKSFEGKVKKVILIGATADAIEKTARENGFFNTQRARSMQEAVDLASESAQPGDVVLLSPACASWDMFENFEERGRIFKEAVHSLKVKKG</sequence>
<dbReference type="Proteomes" id="UP000280960">
    <property type="component" value="Chromosome"/>
</dbReference>
<evidence type="ECO:0000256" key="5">
    <source>
        <dbReference type="ARBA" id="ARBA00012212"/>
    </source>
</evidence>
<evidence type="ECO:0000256" key="4">
    <source>
        <dbReference type="ARBA" id="ARBA00010416"/>
    </source>
</evidence>
<feature type="domain" description="Mur ligase C-terminal" evidence="19">
    <location>
        <begin position="312"/>
        <end position="426"/>
    </location>
</feature>
<comment type="function">
    <text evidence="1 17 18">Cell wall formation. Catalyzes the addition of glutamate to the nucleotide precursor UDP-N-acetylmuramoyl-L-alanine (UMA).</text>
</comment>
<keyword evidence="7 17" id="KW-0963">Cytoplasm</keyword>
<dbReference type="InterPro" id="IPR036565">
    <property type="entry name" value="Mur-like_cat_sf"/>
</dbReference>
<evidence type="ECO:0000256" key="13">
    <source>
        <dbReference type="ARBA" id="ARBA00023316"/>
    </source>
</evidence>
<evidence type="ECO:0000256" key="12">
    <source>
        <dbReference type="ARBA" id="ARBA00022984"/>
    </source>
</evidence>
<keyword evidence="13 17" id="KW-0961">Cell wall biogenesis/degradation</keyword>
<dbReference type="SUPFAM" id="SSF53623">
    <property type="entry name" value="MurD-like peptide ligases, catalytic domain"/>
    <property type="match status" value="1"/>
</dbReference>
<evidence type="ECO:0000313" key="22">
    <source>
        <dbReference type="Proteomes" id="UP000280960"/>
    </source>
</evidence>
<dbReference type="UniPathway" id="UPA00219"/>
<evidence type="ECO:0000256" key="11">
    <source>
        <dbReference type="ARBA" id="ARBA00022960"/>
    </source>
</evidence>
<evidence type="ECO:0000256" key="6">
    <source>
        <dbReference type="ARBA" id="ARBA00015655"/>
    </source>
</evidence>
<keyword evidence="12 17" id="KW-0573">Peptidoglycan synthesis</keyword>
<evidence type="ECO:0000256" key="14">
    <source>
        <dbReference type="ARBA" id="ARBA00030398"/>
    </source>
</evidence>
<dbReference type="GO" id="GO:0071555">
    <property type="term" value="P:cell wall organization"/>
    <property type="evidence" value="ECO:0007669"/>
    <property type="project" value="UniProtKB-KW"/>
</dbReference>
<dbReference type="SUPFAM" id="SSF51984">
    <property type="entry name" value="MurCD N-terminal domain"/>
    <property type="match status" value="1"/>
</dbReference>
<dbReference type="EMBL" id="CP033169">
    <property type="protein sequence ID" value="AYO30351.1"/>
    <property type="molecule type" value="Genomic_DNA"/>
</dbReference>
<dbReference type="Pfam" id="PF08245">
    <property type="entry name" value="Mur_ligase_M"/>
    <property type="match status" value="1"/>
</dbReference>
<protein>
    <recommendedName>
        <fullName evidence="6 17">UDP-N-acetylmuramoylalanine--D-glutamate ligase</fullName>
        <ecNumber evidence="5 17">6.3.2.9</ecNumber>
    </recommendedName>
    <alternativeName>
        <fullName evidence="15 17">D-glutamic acid-adding enzyme</fullName>
    </alternativeName>
    <alternativeName>
        <fullName evidence="14 17">UDP-N-acetylmuramoyl-L-alanyl-D-glutamate synthetase</fullName>
    </alternativeName>
</protein>
<dbReference type="RefSeq" id="WP_122014554.1">
    <property type="nucleotide sequence ID" value="NZ_CP033169.1"/>
</dbReference>
<keyword evidence="17 18" id="KW-0132">Cell division</keyword>
<evidence type="ECO:0000256" key="2">
    <source>
        <dbReference type="ARBA" id="ARBA00004496"/>
    </source>
</evidence>
<dbReference type="HAMAP" id="MF_00639">
    <property type="entry name" value="MurD"/>
    <property type="match status" value="1"/>
</dbReference>
<evidence type="ECO:0000256" key="17">
    <source>
        <dbReference type="HAMAP-Rule" id="MF_00639"/>
    </source>
</evidence>
<evidence type="ECO:0000256" key="1">
    <source>
        <dbReference type="ARBA" id="ARBA00002734"/>
    </source>
</evidence>
<dbReference type="EC" id="6.3.2.9" evidence="5 17"/>
<evidence type="ECO:0000256" key="8">
    <source>
        <dbReference type="ARBA" id="ARBA00022598"/>
    </source>
</evidence>
<comment type="subcellular location">
    <subcellularLocation>
        <location evidence="2 17 18">Cytoplasm</location>
    </subcellularLocation>
</comment>
<dbReference type="InterPro" id="IPR013221">
    <property type="entry name" value="Mur_ligase_cen"/>
</dbReference>
<feature type="binding site" evidence="17">
    <location>
        <begin position="114"/>
        <end position="120"/>
    </location>
    <ligand>
        <name>ATP</name>
        <dbReference type="ChEBI" id="CHEBI:30616"/>
    </ligand>
</feature>
<proteinExistence type="inferred from homology"/>
<evidence type="ECO:0000259" key="19">
    <source>
        <dbReference type="Pfam" id="PF02875"/>
    </source>
</evidence>
<dbReference type="KEGG" id="bacg:D2962_06715"/>
<dbReference type="InterPro" id="IPR036615">
    <property type="entry name" value="Mur_ligase_C_dom_sf"/>
</dbReference>
<dbReference type="InterPro" id="IPR005762">
    <property type="entry name" value="MurD"/>
</dbReference>
<dbReference type="InterPro" id="IPR004101">
    <property type="entry name" value="Mur_ligase_C"/>
</dbReference>
<evidence type="ECO:0000256" key="3">
    <source>
        <dbReference type="ARBA" id="ARBA00004752"/>
    </source>
</evidence>
<dbReference type="NCBIfam" id="TIGR01087">
    <property type="entry name" value="murD"/>
    <property type="match status" value="1"/>
</dbReference>
<evidence type="ECO:0000256" key="9">
    <source>
        <dbReference type="ARBA" id="ARBA00022741"/>
    </source>
</evidence>
<evidence type="ECO:0000256" key="16">
    <source>
        <dbReference type="ARBA" id="ARBA00047632"/>
    </source>
</evidence>
<dbReference type="GO" id="GO:0008360">
    <property type="term" value="P:regulation of cell shape"/>
    <property type="evidence" value="ECO:0007669"/>
    <property type="project" value="UniProtKB-KW"/>
</dbReference>
<name>A0A3G2R4Q2_9FIRM</name>
<keyword evidence="22" id="KW-1185">Reference proteome</keyword>
<evidence type="ECO:0000256" key="18">
    <source>
        <dbReference type="RuleBase" id="RU003664"/>
    </source>
</evidence>
<dbReference type="SUPFAM" id="SSF53244">
    <property type="entry name" value="MurD-like peptide ligases, peptide-binding domain"/>
    <property type="match status" value="1"/>
</dbReference>
<keyword evidence="10 17" id="KW-0067">ATP-binding</keyword>
<comment type="similarity">
    <text evidence="4 17">Belongs to the MurCDEF family.</text>
</comment>
<dbReference type="GO" id="GO:0005737">
    <property type="term" value="C:cytoplasm"/>
    <property type="evidence" value="ECO:0007669"/>
    <property type="project" value="UniProtKB-SubCell"/>
</dbReference>